<keyword evidence="9" id="KW-1133">Transmembrane helix</keyword>
<keyword evidence="9" id="KW-0812">Transmembrane</keyword>
<dbReference type="SUPFAM" id="SSF88713">
    <property type="entry name" value="Glycoside hydrolase/deacetylase"/>
    <property type="match status" value="1"/>
</dbReference>
<dbReference type="EMBL" id="NHYE01005416">
    <property type="protein sequence ID" value="PPQ73238.1"/>
    <property type="molecule type" value="Genomic_DNA"/>
</dbReference>
<dbReference type="InterPro" id="IPR043127">
    <property type="entry name" value="Sec-1-like_dom3a"/>
</dbReference>
<dbReference type="InterPro" id="IPR001619">
    <property type="entry name" value="Sec1-like"/>
</dbReference>
<accession>A0A409W450</accession>
<dbReference type="Gene3D" id="3.40.50.2060">
    <property type="match status" value="1"/>
</dbReference>
<dbReference type="Pfam" id="PF01522">
    <property type="entry name" value="Polysacc_deac_1"/>
    <property type="match status" value="1"/>
</dbReference>
<keyword evidence="4" id="KW-0336">GPI-anchor</keyword>
<comment type="similarity">
    <text evidence="2">Belongs to the STXBP/unc-18/SEC1 family.</text>
</comment>
<dbReference type="SUPFAM" id="SSF56815">
    <property type="entry name" value="Sec1/munc18-like (SM) proteins"/>
    <property type="match status" value="1"/>
</dbReference>
<dbReference type="Gene3D" id="1.25.40.60">
    <property type="match status" value="1"/>
</dbReference>
<comment type="subcellular location">
    <subcellularLocation>
        <location evidence="1">Cell membrane</location>
        <topology evidence="1">Lipid-anchor</topology>
        <topology evidence="1">GPI-anchor</topology>
    </subcellularLocation>
</comment>
<dbReference type="GO" id="GO:0016192">
    <property type="term" value="P:vesicle-mediated transport"/>
    <property type="evidence" value="ECO:0007669"/>
    <property type="project" value="InterPro"/>
</dbReference>
<evidence type="ECO:0000256" key="6">
    <source>
        <dbReference type="ARBA" id="ARBA00023288"/>
    </source>
</evidence>
<evidence type="ECO:0000256" key="9">
    <source>
        <dbReference type="SAM" id="Phobius"/>
    </source>
</evidence>
<feature type="transmembrane region" description="Helical" evidence="9">
    <location>
        <begin position="20"/>
        <end position="39"/>
    </location>
</feature>
<evidence type="ECO:0000313" key="11">
    <source>
        <dbReference type="EMBL" id="PPQ73238.1"/>
    </source>
</evidence>
<evidence type="ECO:0000256" key="7">
    <source>
        <dbReference type="ARBA" id="ARBA00023316"/>
    </source>
</evidence>
<evidence type="ECO:0000256" key="5">
    <source>
        <dbReference type="ARBA" id="ARBA00023136"/>
    </source>
</evidence>
<dbReference type="Pfam" id="PF00995">
    <property type="entry name" value="Sec1"/>
    <property type="match status" value="1"/>
</dbReference>
<feature type="region of interest" description="Disordered" evidence="8">
    <location>
        <begin position="78"/>
        <end position="101"/>
    </location>
</feature>
<evidence type="ECO:0000256" key="1">
    <source>
        <dbReference type="ARBA" id="ARBA00004609"/>
    </source>
</evidence>
<comment type="caution">
    <text evidence="11">The sequence shown here is derived from an EMBL/GenBank/DDBJ whole genome shotgun (WGS) entry which is preliminary data.</text>
</comment>
<dbReference type="OrthoDB" id="2228at2759"/>
<feature type="compositionally biased region" description="Polar residues" evidence="8">
    <location>
        <begin position="1152"/>
        <end position="1166"/>
    </location>
</feature>
<dbReference type="InterPro" id="IPR043154">
    <property type="entry name" value="Sec-1-like_dom1"/>
</dbReference>
<evidence type="ECO:0000313" key="12">
    <source>
        <dbReference type="Proteomes" id="UP000284706"/>
    </source>
</evidence>
<feature type="region of interest" description="Disordered" evidence="8">
    <location>
        <begin position="376"/>
        <end position="395"/>
    </location>
</feature>
<dbReference type="InterPro" id="IPR027482">
    <property type="entry name" value="Sec1-like_dom2"/>
</dbReference>
<feature type="compositionally biased region" description="Basic residues" evidence="8">
    <location>
        <begin position="1172"/>
        <end position="1182"/>
    </location>
</feature>
<feature type="region of interest" description="Disordered" evidence="8">
    <location>
        <begin position="1121"/>
        <end position="1182"/>
    </location>
</feature>
<dbReference type="GO" id="GO:0071555">
    <property type="term" value="P:cell wall organization"/>
    <property type="evidence" value="ECO:0007669"/>
    <property type="project" value="UniProtKB-KW"/>
</dbReference>
<reference evidence="11 12" key="1">
    <citation type="journal article" date="2018" name="Evol. Lett.">
        <title>Horizontal gene cluster transfer increased hallucinogenic mushroom diversity.</title>
        <authorList>
            <person name="Reynolds H.T."/>
            <person name="Vijayakumar V."/>
            <person name="Gluck-Thaler E."/>
            <person name="Korotkin H.B."/>
            <person name="Matheny P.B."/>
            <person name="Slot J.C."/>
        </authorList>
    </citation>
    <scope>NUCLEOTIDE SEQUENCE [LARGE SCALE GENOMIC DNA]</scope>
    <source>
        <strain evidence="11 12">SRW20</strain>
    </source>
</reference>
<keyword evidence="3" id="KW-1003">Cell membrane</keyword>
<keyword evidence="5 9" id="KW-0472">Membrane</keyword>
<dbReference type="PANTHER" id="PTHR11679">
    <property type="entry name" value="VESICLE PROTEIN SORTING-ASSOCIATED"/>
    <property type="match status" value="1"/>
</dbReference>
<name>A0A409W450_9AGAR</name>
<protein>
    <recommendedName>
        <fullName evidence="10">NodB homology domain-containing protein</fullName>
    </recommendedName>
</protein>
<evidence type="ECO:0000256" key="8">
    <source>
        <dbReference type="SAM" id="MobiDB-lite"/>
    </source>
</evidence>
<dbReference type="FunCoup" id="A0A409W450">
    <property type="interactions" value="257"/>
</dbReference>
<evidence type="ECO:0000256" key="3">
    <source>
        <dbReference type="ARBA" id="ARBA00022475"/>
    </source>
</evidence>
<gene>
    <name evidence="11" type="ORF">CVT26_015041</name>
</gene>
<evidence type="ECO:0000256" key="2">
    <source>
        <dbReference type="ARBA" id="ARBA00009884"/>
    </source>
</evidence>
<dbReference type="Gene3D" id="3.20.20.370">
    <property type="entry name" value="Glycoside hydrolase/deacetylase"/>
    <property type="match status" value="1"/>
</dbReference>
<dbReference type="STRING" id="231916.A0A409W450"/>
<dbReference type="Proteomes" id="UP000284706">
    <property type="component" value="Unassembled WGS sequence"/>
</dbReference>
<proteinExistence type="inferred from homology"/>
<feature type="region of interest" description="Disordered" evidence="8">
    <location>
        <begin position="1004"/>
        <end position="1033"/>
    </location>
</feature>
<keyword evidence="12" id="KW-1185">Reference proteome</keyword>
<dbReference type="Gene3D" id="3.40.50.1910">
    <property type="match status" value="1"/>
</dbReference>
<dbReference type="GO" id="GO:0005886">
    <property type="term" value="C:plasma membrane"/>
    <property type="evidence" value="ECO:0007669"/>
    <property type="project" value="UniProtKB-SubCell"/>
</dbReference>
<organism evidence="11 12">
    <name type="scientific">Gymnopilus dilepis</name>
    <dbReference type="NCBI Taxonomy" id="231916"/>
    <lineage>
        <taxon>Eukaryota</taxon>
        <taxon>Fungi</taxon>
        <taxon>Dikarya</taxon>
        <taxon>Basidiomycota</taxon>
        <taxon>Agaricomycotina</taxon>
        <taxon>Agaricomycetes</taxon>
        <taxon>Agaricomycetidae</taxon>
        <taxon>Agaricales</taxon>
        <taxon>Agaricineae</taxon>
        <taxon>Hymenogastraceae</taxon>
        <taxon>Gymnopilus</taxon>
    </lineage>
</organism>
<sequence>MDGSNGRKPVCRVYVGILRVNYLLALVSPALSLSLLPSLSRYAATDTQIPPLASITMGMPIRPPPAFTATYTPGATPPVAGAPALPTASFPPPDQVPDTNSPEVQEWMKELNGVTIPDISQTKDSTCASDPAAAAEAEKRGWWTCGGYTRSTDIAACPEKLHWGLRDLIAKLKEKNIKATFFVVGSRVIQRPEILIEEYMNGHEISVHTWSHTPLTTLTNEQIVAELGWTRKAIKDVLGVTPTTMRPPTGDIDDRVRAISLAMGMVPVLWSSTADGGKFDSNDWKVASGEITGSQSFTIFEDIMRNGTASNTGFITLQHDLFDVTVDLAVGYTLDAALSHEPKFVLQTVGECMGMPAGGVYRETKPSASARNATLSEATPVGDANVDQGNAKPSVKSSAVDVMTPMLGLISMDVLSDYHQFLEAIRSVNPPSRWKILVVDEHSQRLLGAVLKQFDILEENVTLIESITSIREPQPEFEALYLVMPTTQNVDRIIRDFSNQKQYAAAHLFFLEGLPEPLFERLTSSPAEPHLQALKELFLNFNPIEAQVFSMREPSYFFSMYSPPRTDASFKPARARLEEDLWFMSKMIANVCIALNEFPYVRYYMPSSHLPLGPLKPNAQNRPPPPPETASRWRTNLARGSEARAYEAVESDFVTKLLAFRVQQTLEEYKKMNPDFGKPDPARPRATLLITDRSLDMMAPFVHEFTYQAMANDLLPIEDGTKYTSALAIDLFSQTADDYSFRYKFQSSVGTYEDKVATLSDADTTYTSVRHLHMREAIDKLMSDFNKFLEDNAVFNGEGAANLNDMKDMLASLPQYQEHREKFSLHLTIAQDCMDIFEKQKLSDIASVEQCCATGLNAEGKTPKGLVEEMVPLLDSREVLNMRKVRVIALYIQYRDGVPDEDRRRLYQHARLTLAEQDAVNALVHMGVRISRASFFLLSSTSGPKFALIKGPNDKDTKKKIKQKFAGDEYELSRFKPILRSVLEDQVGDKLDAISFPYVKDAPMATPLSPRSPPPQTTSLRSQKPAWHRAPKAATVENRQRVLVFVAGGVTYSEMREVYNLSNSLHKDIFIGSTHVITPKGFIDDLKVLDLGGAGSKAIPNGLRDMRGEPKTPQQLYDEKYFVRDEPPPQRVPARNAPPARPERVAAPIQPSPTNSFQGSVNSMTPSVKDEKKKKRGLFRFG</sequence>
<dbReference type="InParanoid" id="A0A409W450"/>
<dbReference type="Gene3D" id="3.90.830.10">
    <property type="entry name" value="Syntaxin Binding Protein 1, Chain A, domain 2"/>
    <property type="match status" value="1"/>
</dbReference>
<keyword evidence="4" id="KW-0325">Glycoprotein</keyword>
<dbReference type="GO" id="GO:0016810">
    <property type="term" value="F:hydrolase activity, acting on carbon-nitrogen (but not peptide) bonds"/>
    <property type="evidence" value="ECO:0007669"/>
    <property type="project" value="InterPro"/>
</dbReference>
<feature type="domain" description="NodB homology" evidence="10">
    <location>
        <begin position="150"/>
        <end position="358"/>
    </location>
</feature>
<dbReference type="InterPro" id="IPR036045">
    <property type="entry name" value="Sec1-like_sf"/>
</dbReference>
<keyword evidence="6" id="KW-0449">Lipoprotein</keyword>
<dbReference type="GO" id="GO:0098552">
    <property type="term" value="C:side of membrane"/>
    <property type="evidence" value="ECO:0007669"/>
    <property type="project" value="UniProtKB-KW"/>
</dbReference>
<dbReference type="InterPro" id="IPR011330">
    <property type="entry name" value="Glyco_hydro/deAcase_b/a-brl"/>
</dbReference>
<dbReference type="AlphaFoldDB" id="A0A409W450"/>
<keyword evidence="7" id="KW-0961">Cell wall biogenesis/degradation</keyword>
<evidence type="ECO:0000256" key="4">
    <source>
        <dbReference type="ARBA" id="ARBA00022622"/>
    </source>
</evidence>
<feature type="compositionally biased region" description="Low complexity" evidence="8">
    <location>
        <begin position="78"/>
        <end position="88"/>
    </location>
</feature>
<dbReference type="InterPro" id="IPR002509">
    <property type="entry name" value="NODB_dom"/>
</dbReference>
<dbReference type="GO" id="GO:0005975">
    <property type="term" value="P:carbohydrate metabolic process"/>
    <property type="evidence" value="ECO:0007669"/>
    <property type="project" value="InterPro"/>
</dbReference>
<dbReference type="PROSITE" id="PS51677">
    <property type="entry name" value="NODB"/>
    <property type="match status" value="1"/>
</dbReference>
<evidence type="ECO:0000259" key="10">
    <source>
        <dbReference type="PROSITE" id="PS51677"/>
    </source>
</evidence>